<dbReference type="GO" id="GO:0070180">
    <property type="term" value="F:large ribosomal subunit rRNA binding"/>
    <property type="evidence" value="ECO:0007669"/>
    <property type="project" value="TreeGrafter"/>
</dbReference>
<dbReference type="Proteomes" id="UP000653305">
    <property type="component" value="Unassembled WGS sequence"/>
</dbReference>
<organism evidence="6 7">
    <name type="scientific">Phtheirospermum japonicum</name>
    <dbReference type="NCBI Taxonomy" id="374723"/>
    <lineage>
        <taxon>Eukaryota</taxon>
        <taxon>Viridiplantae</taxon>
        <taxon>Streptophyta</taxon>
        <taxon>Embryophyta</taxon>
        <taxon>Tracheophyta</taxon>
        <taxon>Spermatophyta</taxon>
        <taxon>Magnoliopsida</taxon>
        <taxon>eudicotyledons</taxon>
        <taxon>Gunneridae</taxon>
        <taxon>Pentapetalae</taxon>
        <taxon>asterids</taxon>
        <taxon>lamiids</taxon>
        <taxon>Lamiales</taxon>
        <taxon>Orobanchaceae</taxon>
        <taxon>Orobanchaceae incertae sedis</taxon>
        <taxon>Phtheirospermum</taxon>
    </lineage>
</organism>
<dbReference type="Pfam" id="PF00298">
    <property type="entry name" value="Ribosomal_L11"/>
    <property type="match status" value="1"/>
</dbReference>
<dbReference type="EMBL" id="BMAC01000248">
    <property type="protein sequence ID" value="GFP91575.1"/>
    <property type="molecule type" value="Genomic_DNA"/>
</dbReference>
<accession>A0A830C8J8</accession>
<keyword evidence="3" id="KW-0687">Ribonucleoprotein</keyword>
<dbReference type="Gene3D" id="1.10.10.250">
    <property type="entry name" value="Ribosomal protein L11, C-terminal domain"/>
    <property type="match status" value="1"/>
</dbReference>
<dbReference type="InterPro" id="IPR036769">
    <property type="entry name" value="Ribosomal_uL11_C_sf"/>
</dbReference>
<dbReference type="GO" id="GO:0003735">
    <property type="term" value="F:structural constituent of ribosome"/>
    <property type="evidence" value="ECO:0007669"/>
    <property type="project" value="InterPro"/>
</dbReference>
<evidence type="ECO:0000313" key="7">
    <source>
        <dbReference type="Proteomes" id="UP000653305"/>
    </source>
</evidence>
<dbReference type="PANTHER" id="PTHR11661">
    <property type="entry name" value="60S RIBOSOMAL PROTEIN L12"/>
    <property type="match status" value="1"/>
</dbReference>
<comment type="similarity">
    <text evidence="1">Belongs to the universal ribosomal protein uL11 family.</text>
</comment>
<keyword evidence="7" id="KW-1185">Reference proteome</keyword>
<protein>
    <recommendedName>
        <fullName evidence="4">Large ribosomal subunit protein uL11m</fullName>
    </recommendedName>
</protein>
<dbReference type="GO" id="GO:0006412">
    <property type="term" value="P:translation"/>
    <property type="evidence" value="ECO:0007669"/>
    <property type="project" value="InterPro"/>
</dbReference>
<keyword evidence="2 6" id="KW-0689">Ribosomal protein</keyword>
<reference evidence="6" key="1">
    <citation type="submission" date="2020-07" db="EMBL/GenBank/DDBJ databases">
        <title>Ethylene signaling mediates host invasion by parasitic plants.</title>
        <authorList>
            <person name="Yoshida S."/>
        </authorList>
    </citation>
    <scope>NUCLEOTIDE SEQUENCE</scope>
    <source>
        <strain evidence="6">Okayama</strain>
    </source>
</reference>
<dbReference type="InterPro" id="IPR020783">
    <property type="entry name" value="Ribosomal_uL11_C"/>
</dbReference>
<dbReference type="InterPro" id="IPR000911">
    <property type="entry name" value="Ribosomal_uL11"/>
</dbReference>
<dbReference type="SUPFAM" id="SSF46906">
    <property type="entry name" value="Ribosomal protein L11, C-terminal domain"/>
    <property type="match status" value="1"/>
</dbReference>
<proteinExistence type="inferred from homology"/>
<dbReference type="SMART" id="SM00649">
    <property type="entry name" value="RL11"/>
    <property type="match status" value="1"/>
</dbReference>
<dbReference type="OrthoDB" id="1091498at2759"/>
<evidence type="ECO:0000259" key="5">
    <source>
        <dbReference type="Pfam" id="PF00298"/>
    </source>
</evidence>
<feature type="domain" description="Large ribosomal subunit protein uL11 C-terminal" evidence="5">
    <location>
        <begin position="22"/>
        <end position="88"/>
    </location>
</feature>
<evidence type="ECO:0000256" key="4">
    <source>
        <dbReference type="ARBA" id="ARBA00040104"/>
    </source>
</evidence>
<sequence length="93" mass="10386">MSATITTCSHSSFEFSVKSLKVSWYLKKAVGIENGSGRPGHVTASTITPKHMYEIAKIKQSDPYCQYMPLESIPKSIIETFNSMGIKVRKELD</sequence>
<evidence type="ECO:0000313" key="6">
    <source>
        <dbReference type="EMBL" id="GFP91575.1"/>
    </source>
</evidence>
<dbReference type="FunFam" id="1.10.10.250:FF:000003">
    <property type="entry name" value="Mitochondrial ribosomal protein L11"/>
    <property type="match status" value="1"/>
</dbReference>
<dbReference type="AlphaFoldDB" id="A0A830C8J8"/>
<comment type="caution">
    <text evidence="6">The sequence shown here is derived from an EMBL/GenBank/DDBJ whole genome shotgun (WGS) entry which is preliminary data.</text>
</comment>
<evidence type="ECO:0000256" key="3">
    <source>
        <dbReference type="ARBA" id="ARBA00023274"/>
    </source>
</evidence>
<dbReference type="PANTHER" id="PTHR11661:SF1">
    <property type="entry name" value="LARGE RIBOSOMAL SUBUNIT PROTEIN UL11M"/>
    <property type="match status" value="1"/>
</dbReference>
<name>A0A830C8J8_9LAMI</name>
<evidence type="ECO:0000256" key="1">
    <source>
        <dbReference type="ARBA" id="ARBA00010537"/>
    </source>
</evidence>
<dbReference type="GO" id="GO:0015934">
    <property type="term" value="C:large ribosomal subunit"/>
    <property type="evidence" value="ECO:0007669"/>
    <property type="project" value="TreeGrafter"/>
</dbReference>
<gene>
    <name evidence="6" type="ORF">PHJA_001301500</name>
</gene>
<evidence type="ECO:0000256" key="2">
    <source>
        <dbReference type="ARBA" id="ARBA00022980"/>
    </source>
</evidence>